<dbReference type="AlphaFoldDB" id="A0A7W6BBF5"/>
<dbReference type="EMBL" id="RJJU01000008">
    <property type="protein sequence ID" value="RUM11849.1"/>
    <property type="molecule type" value="Genomic_DNA"/>
</dbReference>
<reference evidence="2 3" key="1">
    <citation type="submission" date="2018-11" db="EMBL/GenBank/DDBJ databases">
        <authorList>
            <person name="Huo Y."/>
        </authorList>
    </citation>
    <scope>NUCLEOTIDE SEQUENCE [LARGE SCALE GENOMIC DNA]</scope>
    <source>
        <strain evidence="2 3">CCBAU 33202</strain>
    </source>
</reference>
<dbReference type="Proteomes" id="UP000545490">
    <property type="component" value="Unassembled WGS sequence"/>
</dbReference>
<evidence type="ECO:0000313" key="1">
    <source>
        <dbReference type="EMBL" id="MBB3915570.1"/>
    </source>
</evidence>
<evidence type="ECO:0000313" key="2">
    <source>
        <dbReference type="EMBL" id="RUM11849.1"/>
    </source>
</evidence>
<reference evidence="1 4" key="2">
    <citation type="submission" date="2020-08" db="EMBL/GenBank/DDBJ databases">
        <title>Genomic Encyclopedia of Type Strains, Phase IV (KMG-IV): sequencing the most valuable type-strain genomes for metagenomic binning, comparative biology and taxonomic classification.</title>
        <authorList>
            <person name="Goeker M."/>
        </authorList>
    </citation>
    <scope>NUCLEOTIDE SEQUENCE [LARGE SCALE GENOMIC DNA]</scope>
    <source>
        <strain evidence="1 4">DSM 19331</strain>
    </source>
</reference>
<keyword evidence="3" id="KW-1185">Reference proteome</keyword>
<dbReference type="EMBL" id="JACIDG010000006">
    <property type="protein sequence ID" value="MBB3915570.1"/>
    <property type="molecule type" value="Genomic_DNA"/>
</dbReference>
<comment type="caution">
    <text evidence="1">The sequence shown here is derived from an EMBL/GenBank/DDBJ whole genome shotgun (WGS) entry which is preliminary data.</text>
</comment>
<proteinExistence type="predicted"/>
<sequence>MKAKHTRGDCGDELIQFADFDAEVFRDLYQRQTVRYRYEAKTTRGGKGSVWTDATPGAKERASQIPANLAQRQHAEAIDADKGFGNVNGIRLYREVIVDSDGEVGTLAVMRLPSYFAAVLFFEDGRWSQIDKHVKPDHVQRQRRRRAFP</sequence>
<evidence type="ECO:0000313" key="4">
    <source>
        <dbReference type="Proteomes" id="UP000545490"/>
    </source>
</evidence>
<name>A0A7W6BBF5_9HYPH</name>
<evidence type="ECO:0000313" key="3">
    <source>
        <dbReference type="Proteomes" id="UP000272004"/>
    </source>
</evidence>
<gene>
    <name evidence="2" type="ORF">EFB14_15790</name>
    <name evidence="1" type="ORF">GGQ65_002860</name>
</gene>
<dbReference type="Proteomes" id="UP000272004">
    <property type="component" value="Unassembled WGS sequence"/>
</dbReference>
<dbReference type="RefSeq" id="WP_126826812.1">
    <property type="nucleotide sequence ID" value="NZ_JACIDG010000006.1"/>
</dbReference>
<accession>A0A7W6BBF5</accession>
<organism evidence="1 4">
    <name type="scientific">Rhizobium fabae</name>
    <dbReference type="NCBI Taxonomy" id="573179"/>
    <lineage>
        <taxon>Bacteria</taxon>
        <taxon>Pseudomonadati</taxon>
        <taxon>Pseudomonadota</taxon>
        <taxon>Alphaproteobacteria</taxon>
        <taxon>Hyphomicrobiales</taxon>
        <taxon>Rhizobiaceae</taxon>
        <taxon>Rhizobium/Agrobacterium group</taxon>
        <taxon>Rhizobium</taxon>
    </lineage>
</organism>
<protein>
    <submittedName>
        <fullName evidence="1">Uncharacterized protein</fullName>
    </submittedName>
</protein>